<dbReference type="EMBL" id="MFFV01000038">
    <property type="protein sequence ID" value="OGF19195.1"/>
    <property type="molecule type" value="Genomic_DNA"/>
</dbReference>
<dbReference type="Proteomes" id="UP000177878">
    <property type="component" value="Unassembled WGS sequence"/>
</dbReference>
<evidence type="ECO:0000256" key="1">
    <source>
        <dbReference type="SAM" id="Phobius"/>
    </source>
</evidence>
<keyword evidence="1" id="KW-1133">Transmembrane helix</keyword>
<protein>
    <submittedName>
        <fullName evidence="2">Uncharacterized protein</fullName>
    </submittedName>
</protein>
<gene>
    <name evidence="2" type="ORF">A3I35_03160</name>
</gene>
<evidence type="ECO:0000313" key="3">
    <source>
        <dbReference type="Proteomes" id="UP000177878"/>
    </source>
</evidence>
<evidence type="ECO:0000313" key="2">
    <source>
        <dbReference type="EMBL" id="OGF19195.1"/>
    </source>
</evidence>
<organism evidence="2 3">
    <name type="scientific">Candidatus Falkowbacteria bacterium RIFCSPLOWO2_02_FULL_45_15</name>
    <dbReference type="NCBI Taxonomy" id="1797988"/>
    <lineage>
        <taxon>Bacteria</taxon>
        <taxon>Candidatus Falkowiibacteriota</taxon>
    </lineage>
</organism>
<dbReference type="AlphaFoldDB" id="A0A1F5RXR5"/>
<feature type="transmembrane region" description="Helical" evidence="1">
    <location>
        <begin position="31"/>
        <end position="48"/>
    </location>
</feature>
<name>A0A1F5RXR5_9BACT</name>
<sequence>MLLGLGGYPFYKFLRGEFDAQTTISLIKTNVIILIIILAVFGLFFYLFSKPARPPNRPD</sequence>
<accession>A0A1F5RXR5</accession>
<keyword evidence="1" id="KW-0472">Membrane</keyword>
<reference evidence="2 3" key="1">
    <citation type="journal article" date="2016" name="Nat. Commun.">
        <title>Thousands of microbial genomes shed light on interconnected biogeochemical processes in an aquifer system.</title>
        <authorList>
            <person name="Anantharaman K."/>
            <person name="Brown C.T."/>
            <person name="Hug L.A."/>
            <person name="Sharon I."/>
            <person name="Castelle C.J."/>
            <person name="Probst A.J."/>
            <person name="Thomas B.C."/>
            <person name="Singh A."/>
            <person name="Wilkins M.J."/>
            <person name="Karaoz U."/>
            <person name="Brodie E.L."/>
            <person name="Williams K.H."/>
            <person name="Hubbard S.S."/>
            <person name="Banfield J.F."/>
        </authorList>
    </citation>
    <scope>NUCLEOTIDE SEQUENCE [LARGE SCALE GENOMIC DNA]</scope>
</reference>
<keyword evidence="1" id="KW-0812">Transmembrane</keyword>
<comment type="caution">
    <text evidence="2">The sequence shown here is derived from an EMBL/GenBank/DDBJ whole genome shotgun (WGS) entry which is preliminary data.</text>
</comment>
<proteinExistence type="predicted"/>